<dbReference type="EC" id="2.7.1.23" evidence="6"/>
<dbReference type="EMBL" id="GBBM01003766">
    <property type="protein sequence ID" value="JAC31652.1"/>
    <property type="molecule type" value="mRNA"/>
</dbReference>
<dbReference type="InterPro" id="IPR017438">
    <property type="entry name" value="ATP-NAD_kinase_N"/>
</dbReference>
<keyword evidence="2 6" id="KW-0808">Transferase</keyword>
<dbReference type="Pfam" id="PF01513">
    <property type="entry name" value="NAD_kinase"/>
    <property type="match status" value="1"/>
</dbReference>
<comment type="similarity">
    <text evidence="1 6">Belongs to the NAD kinase family.</text>
</comment>
<dbReference type="InterPro" id="IPR016064">
    <property type="entry name" value="NAD/diacylglycerol_kinase_sf"/>
</dbReference>
<keyword evidence="3 6" id="KW-0418">Kinase</keyword>
<evidence type="ECO:0000256" key="6">
    <source>
        <dbReference type="PIRNR" id="PIRNR017565"/>
    </source>
</evidence>
<evidence type="ECO:0000313" key="7">
    <source>
        <dbReference type="EMBL" id="JAC31652.1"/>
    </source>
</evidence>
<keyword evidence="6" id="KW-0496">Mitochondrion</keyword>
<dbReference type="PANTHER" id="PTHR13158:SF5">
    <property type="entry name" value="NAD KINASE 2, MITOCHONDRIAL"/>
    <property type="match status" value="1"/>
</dbReference>
<dbReference type="PIRSF" id="PIRSF017565">
    <property type="entry name" value="Kin_ATP-NAD_euk"/>
    <property type="match status" value="1"/>
</dbReference>
<dbReference type="InterPro" id="IPR002504">
    <property type="entry name" value="NADK"/>
</dbReference>
<evidence type="ECO:0000256" key="4">
    <source>
        <dbReference type="ARBA" id="ARBA00022857"/>
    </source>
</evidence>
<comment type="subunit">
    <text evidence="6">Homodimer.</text>
</comment>
<sequence length="476" mass="53822">MRYCGSGWLLRAVQSPLSSAAARCGWCDRLPPQAVRCERAMQHIWRAALRKNHASSAVRRRGAAQATHCPASVMHFSASSTAESSAEAFRPRRALVLTKFSRYEFEKRRHAHLTEEQLVQDLESRGSDYNSLVHHHKIHTKNRELVVNTLRENEIETRLVDRFDYTDSNIDWADVIFTTGGDGTFLMAASKIYTRDKPIIGINSDPSRSVGYLCLPGHYTENFPLALKRLLTGKFQWMWRQRLRVTLKGEHAFDAPVELHDQQLQYPEYRFLDCWQEQHRKSTTEDGTAPPHSSVADDAVHVLPVRSLNEVFVGESLSSRVSYYELSVDGSPRTKLKSSGLTICSGTGSTSWSFNINKVTPQCIQRILDIVTSETGVDIPTRDPKLIERITTSFNNSLIFDPSKCLMAYTIRDPVVFGTDFNSKPRGFAKRIEVKSRMFDACLVIDGGLSFVFNDGATAVFEIFDEDALRTVQFAD</sequence>
<comment type="subcellular location">
    <subcellularLocation>
        <location evidence="6">Mitochondrion</location>
    </subcellularLocation>
</comment>
<name>A0A023GCP6_AMBTT</name>
<dbReference type="Gene3D" id="2.60.200.30">
    <property type="entry name" value="Probable inorganic polyphosphate/atp-NAD kinase, domain 2"/>
    <property type="match status" value="1"/>
</dbReference>
<evidence type="ECO:0000256" key="3">
    <source>
        <dbReference type="ARBA" id="ARBA00022777"/>
    </source>
</evidence>
<protein>
    <recommendedName>
        <fullName evidence="6">NAD kinase 2, mitochondrial</fullName>
        <ecNumber evidence="6">2.7.1.23</ecNumber>
    </recommendedName>
    <alternativeName>
        <fullName evidence="6">NAD kinase domain-containing protein 1, mitochondrial</fullName>
    </alternativeName>
</protein>
<reference evidence="7" key="1">
    <citation type="submission" date="2014-03" db="EMBL/GenBank/DDBJ databases">
        <title>The sialotranscriptome of Amblyomma triste, Amblyomma parvum and Amblyomma cajennense ticks, uncovered by 454-based RNA-seq.</title>
        <authorList>
            <person name="Garcia G.R."/>
            <person name="Gardinassi L.G."/>
            <person name="Ribeiro J.M."/>
            <person name="Anatriello E."/>
            <person name="Ferreira B.R."/>
            <person name="Moreira H.N."/>
            <person name="Mafra C."/>
            <person name="Olegario M.M."/>
            <person name="Szabo P.J."/>
            <person name="Miranda-Santos I.K."/>
            <person name="Maruyama S.R."/>
        </authorList>
    </citation>
    <scope>NUCLEOTIDE SEQUENCE</scope>
    <source>
        <strain evidence="7">Mato Grasso do Sul</strain>
        <tissue evidence="7">Salivary glands</tissue>
    </source>
</reference>
<dbReference type="GO" id="GO:0005524">
    <property type="term" value="F:ATP binding"/>
    <property type="evidence" value="ECO:0007669"/>
    <property type="project" value="UniProtKB-UniRule"/>
</dbReference>
<evidence type="ECO:0000256" key="1">
    <source>
        <dbReference type="ARBA" id="ARBA00010995"/>
    </source>
</evidence>
<evidence type="ECO:0000256" key="5">
    <source>
        <dbReference type="ARBA" id="ARBA00023027"/>
    </source>
</evidence>
<dbReference type="GO" id="GO:0005739">
    <property type="term" value="C:mitochondrion"/>
    <property type="evidence" value="ECO:0007669"/>
    <property type="project" value="UniProtKB-SubCell"/>
</dbReference>
<keyword evidence="6" id="KW-0067">ATP-binding</keyword>
<organism evidence="7">
    <name type="scientific">Amblyomma triste</name>
    <name type="common">Neotropical tick</name>
    <dbReference type="NCBI Taxonomy" id="251400"/>
    <lineage>
        <taxon>Eukaryota</taxon>
        <taxon>Metazoa</taxon>
        <taxon>Ecdysozoa</taxon>
        <taxon>Arthropoda</taxon>
        <taxon>Chelicerata</taxon>
        <taxon>Arachnida</taxon>
        <taxon>Acari</taxon>
        <taxon>Parasitiformes</taxon>
        <taxon>Ixodida</taxon>
        <taxon>Ixodoidea</taxon>
        <taxon>Ixodidae</taxon>
        <taxon>Amblyomminae</taxon>
        <taxon>Amblyomma</taxon>
    </lineage>
</organism>
<proteinExistence type="evidence at transcript level"/>
<dbReference type="AlphaFoldDB" id="A0A023GCP6"/>
<evidence type="ECO:0000256" key="2">
    <source>
        <dbReference type="ARBA" id="ARBA00022679"/>
    </source>
</evidence>
<comment type="function">
    <text evidence="6">Mitochondrial NAD(+) kinase that phosphorylates NAD(+) to yield NADP(+). Can use both ATP or inorganic polyphosphate as the phosphoryl donor.</text>
</comment>
<keyword evidence="4 6" id="KW-0521">NADP</keyword>
<comment type="catalytic activity">
    <reaction evidence="6">
        <text>NAD(+) + ATP = ADP + NADP(+) + H(+)</text>
        <dbReference type="Rhea" id="RHEA:18629"/>
        <dbReference type="ChEBI" id="CHEBI:15378"/>
        <dbReference type="ChEBI" id="CHEBI:30616"/>
        <dbReference type="ChEBI" id="CHEBI:57540"/>
        <dbReference type="ChEBI" id="CHEBI:58349"/>
        <dbReference type="ChEBI" id="CHEBI:456216"/>
        <dbReference type="EC" id="2.7.1.23"/>
    </reaction>
</comment>
<dbReference type="GO" id="GO:0019674">
    <property type="term" value="P:NAD+ metabolic process"/>
    <property type="evidence" value="ECO:0007669"/>
    <property type="project" value="UniProtKB-UniRule"/>
</dbReference>
<dbReference type="GO" id="GO:0003951">
    <property type="term" value="F:NAD+ kinase activity"/>
    <property type="evidence" value="ECO:0007669"/>
    <property type="project" value="UniProtKB-UniRule"/>
</dbReference>
<keyword evidence="6" id="KW-0547">Nucleotide-binding</keyword>
<dbReference type="SUPFAM" id="SSF111331">
    <property type="entry name" value="NAD kinase/diacylglycerol kinase-like"/>
    <property type="match status" value="1"/>
</dbReference>
<dbReference type="Gene3D" id="3.40.50.10330">
    <property type="entry name" value="Probable inorganic polyphosphate/atp-NAD kinase, domain 1"/>
    <property type="match status" value="1"/>
</dbReference>
<dbReference type="InterPro" id="IPR017437">
    <property type="entry name" value="ATP-NAD_kinase_PpnK-typ_C"/>
</dbReference>
<keyword evidence="5 6" id="KW-0520">NAD</keyword>
<dbReference type="GO" id="GO:0006741">
    <property type="term" value="P:NADP+ biosynthetic process"/>
    <property type="evidence" value="ECO:0007669"/>
    <property type="project" value="UniProtKB-UniRule"/>
</dbReference>
<dbReference type="InterPro" id="IPR012355">
    <property type="entry name" value="NADK2_mit"/>
</dbReference>
<dbReference type="GO" id="GO:0042803">
    <property type="term" value="F:protein homodimerization activity"/>
    <property type="evidence" value="ECO:0007669"/>
    <property type="project" value="UniProtKB-UniRule"/>
</dbReference>
<dbReference type="PANTHER" id="PTHR13158">
    <property type="match status" value="1"/>
</dbReference>
<accession>A0A023GCP6</accession>